<dbReference type="SUPFAM" id="SSF48452">
    <property type="entry name" value="TPR-like"/>
    <property type="match status" value="1"/>
</dbReference>
<comment type="caution">
    <text evidence="3">The sequence shown here is derived from an EMBL/GenBank/DDBJ whole genome shotgun (WGS) entry which is preliminary data.</text>
</comment>
<evidence type="ECO:0000256" key="1">
    <source>
        <dbReference type="PROSITE-ProRule" id="PRU00339"/>
    </source>
</evidence>
<keyword evidence="4" id="KW-1185">Reference proteome</keyword>
<evidence type="ECO:0000313" key="3">
    <source>
        <dbReference type="EMBL" id="GEP53801.1"/>
    </source>
</evidence>
<dbReference type="RefSeq" id="WP_147146790.1">
    <property type="nucleotide sequence ID" value="NZ_BKAJ01000018.1"/>
</dbReference>
<gene>
    <name evidence="3" type="ORF">RSO01_09670</name>
</gene>
<organism evidence="3 4">
    <name type="scientific">Reyranella soli</name>
    <dbReference type="NCBI Taxonomy" id="1230389"/>
    <lineage>
        <taxon>Bacteria</taxon>
        <taxon>Pseudomonadati</taxon>
        <taxon>Pseudomonadota</taxon>
        <taxon>Alphaproteobacteria</taxon>
        <taxon>Hyphomicrobiales</taxon>
        <taxon>Reyranellaceae</taxon>
        <taxon>Reyranella</taxon>
    </lineage>
</organism>
<feature type="repeat" description="TPR" evidence="1">
    <location>
        <begin position="417"/>
        <end position="450"/>
    </location>
</feature>
<keyword evidence="2" id="KW-0812">Transmembrane</keyword>
<dbReference type="Proteomes" id="UP000321058">
    <property type="component" value="Unassembled WGS sequence"/>
</dbReference>
<name>A0A512N578_9HYPH</name>
<evidence type="ECO:0000313" key="4">
    <source>
        <dbReference type="Proteomes" id="UP000321058"/>
    </source>
</evidence>
<dbReference type="Pfam" id="PF13414">
    <property type="entry name" value="TPR_11"/>
    <property type="match status" value="1"/>
</dbReference>
<dbReference type="OrthoDB" id="7298006at2"/>
<dbReference type="PROSITE" id="PS50005">
    <property type="entry name" value="TPR"/>
    <property type="match status" value="1"/>
</dbReference>
<dbReference type="AlphaFoldDB" id="A0A512N578"/>
<sequence>MPDAPTKFERVANWFDGLRKVLVAGGAGAVVVIAAAAIVRELAMGGLAIDPVVVKATNTPDAPTPELAAQQIARQLDRIQRSGVQEWRRLHVDDGVHPVDLQIPGAPLSLRSAAREVVALFGLAPVTLRSALTRRNDQGGYSAVMSLAGDHGAMANCPADGIEDTLDNIYECIAFNAIAFVDPKTAASYILKREQAECKGLDGGLAPAMPDLHREEHRINNRREHCSFAQTQKVIAKMMGSTDKSELRWVPYIFGQIHMARAEALVDVGLQQQLSELDQAIGRFHDSQRQMKHSPTTIAVLMKAFLRKGIIIHQTTPPMEWVDDADSLLQKRLTIADQTFAEAAEQLQQIPKTRSPGLDALVNRLEGLLIYRQWMIDAHRRMKSGVITVAVGKDELADLDRAAAKYAAAEAKDPASATDLMDWGNILRAAGKFDDAIVKYRRAFDLDPANADPALNIAVAYIERFERNSGSPDTGQLLVALGALDDYLAWTSSGGPYRALLPRVKRLLASVGHGQEFEECLSKTLAAPPFADPKIEKWKDAAAFKFCIDGAIDSVTRVGIRPAEVTNASR</sequence>
<dbReference type="Gene3D" id="1.25.40.10">
    <property type="entry name" value="Tetratricopeptide repeat domain"/>
    <property type="match status" value="1"/>
</dbReference>
<accession>A0A512N578</accession>
<feature type="transmembrane region" description="Helical" evidence="2">
    <location>
        <begin position="21"/>
        <end position="39"/>
    </location>
</feature>
<keyword evidence="1" id="KW-0802">TPR repeat</keyword>
<dbReference type="EMBL" id="BKAJ01000018">
    <property type="protein sequence ID" value="GEP53801.1"/>
    <property type="molecule type" value="Genomic_DNA"/>
</dbReference>
<keyword evidence="2" id="KW-0472">Membrane</keyword>
<dbReference type="InterPro" id="IPR011990">
    <property type="entry name" value="TPR-like_helical_dom_sf"/>
</dbReference>
<evidence type="ECO:0000256" key="2">
    <source>
        <dbReference type="SAM" id="Phobius"/>
    </source>
</evidence>
<reference evidence="3 4" key="1">
    <citation type="submission" date="2019-07" db="EMBL/GenBank/DDBJ databases">
        <title>Whole genome shotgun sequence of Reyranella soli NBRC 108950.</title>
        <authorList>
            <person name="Hosoyama A."/>
            <person name="Uohara A."/>
            <person name="Ohji S."/>
            <person name="Ichikawa N."/>
        </authorList>
    </citation>
    <scope>NUCLEOTIDE SEQUENCE [LARGE SCALE GENOMIC DNA]</scope>
    <source>
        <strain evidence="3 4">NBRC 108950</strain>
    </source>
</reference>
<proteinExistence type="predicted"/>
<keyword evidence="2" id="KW-1133">Transmembrane helix</keyword>
<protein>
    <submittedName>
        <fullName evidence="3">Uncharacterized protein</fullName>
    </submittedName>
</protein>
<dbReference type="InterPro" id="IPR019734">
    <property type="entry name" value="TPR_rpt"/>
</dbReference>